<evidence type="ECO:0000256" key="1">
    <source>
        <dbReference type="SAM" id="MobiDB-lite"/>
    </source>
</evidence>
<evidence type="ECO:0000313" key="2">
    <source>
        <dbReference type="EMBL" id="MFC5285651.1"/>
    </source>
</evidence>
<feature type="compositionally biased region" description="Low complexity" evidence="1">
    <location>
        <begin position="331"/>
        <end position="340"/>
    </location>
</feature>
<proteinExistence type="predicted"/>
<keyword evidence="3" id="KW-1185">Reference proteome</keyword>
<feature type="region of interest" description="Disordered" evidence="1">
    <location>
        <begin position="361"/>
        <end position="398"/>
    </location>
</feature>
<dbReference type="Proteomes" id="UP001596157">
    <property type="component" value="Unassembled WGS sequence"/>
</dbReference>
<protein>
    <recommendedName>
        <fullName evidence="4">PPE family protein</fullName>
    </recommendedName>
</protein>
<feature type="region of interest" description="Disordered" evidence="1">
    <location>
        <begin position="190"/>
        <end position="255"/>
    </location>
</feature>
<comment type="caution">
    <text evidence="2">The sequence shown here is derived from an EMBL/GenBank/DDBJ whole genome shotgun (WGS) entry which is preliminary data.</text>
</comment>
<dbReference type="EMBL" id="JBHSKF010000001">
    <property type="protein sequence ID" value="MFC5285651.1"/>
    <property type="molecule type" value="Genomic_DNA"/>
</dbReference>
<gene>
    <name evidence="2" type="ORF">ACFPM7_01180</name>
</gene>
<organism evidence="2 3">
    <name type="scientific">Actinokineospora guangxiensis</name>
    <dbReference type="NCBI Taxonomy" id="1490288"/>
    <lineage>
        <taxon>Bacteria</taxon>
        <taxon>Bacillati</taxon>
        <taxon>Actinomycetota</taxon>
        <taxon>Actinomycetes</taxon>
        <taxon>Pseudonocardiales</taxon>
        <taxon>Pseudonocardiaceae</taxon>
        <taxon>Actinokineospora</taxon>
    </lineage>
</organism>
<sequence length="427" mass="42339">MSGGLGDLRFEGFSNEQLAGEIDGLRNGAGSESLHRAVHALMSIADALADTDRTLRQELRKIGVEWEGAAAEQGQEQTQQASIYAEDAVPVVARSASGVNEQGDSFSHSRNSAPNSDTLRGPSQLNGIDRFAGMFGHTTDNAKKVQETQAARGQAIGSLDDYQRGSQSALDNHQNLPVPPGMDLVSRPTDPHGMTSAQGFHGNQGAYTPGGGAGGPTTAGPVGIGNGQGHLGYTGINTPGGPGQSPGGGQSSPLPGRVAGIGPVPGVPGMPIGGGPGFTPRPFPFGLVADMGALAGVAGATAGGAAAGAALPKDKLVRGGAGGASAGGADGKAAGKAAVDGPDARARGAAALAGVPDEQARAARAAERLGGGAGKSGSSLMSPAAGSAPGEDDDEHVRKYGIDSDDVFADERLVIDAVLGGEDDARR</sequence>
<name>A0ABW0EI23_9PSEU</name>
<feature type="region of interest" description="Disordered" evidence="1">
    <location>
        <begin position="99"/>
        <end position="124"/>
    </location>
</feature>
<dbReference type="Gene3D" id="1.20.1260.20">
    <property type="entry name" value="PPE superfamily"/>
    <property type="match status" value="1"/>
</dbReference>
<feature type="compositionally biased region" description="Gly residues" evidence="1">
    <location>
        <begin position="320"/>
        <end position="330"/>
    </location>
</feature>
<reference evidence="3" key="1">
    <citation type="journal article" date="2019" name="Int. J. Syst. Evol. Microbiol.">
        <title>The Global Catalogue of Microorganisms (GCM) 10K type strain sequencing project: providing services to taxonomists for standard genome sequencing and annotation.</title>
        <authorList>
            <consortium name="The Broad Institute Genomics Platform"/>
            <consortium name="The Broad Institute Genome Sequencing Center for Infectious Disease"/>
            <person name="Wu L."/>
            <person name="Ma J."/>
        </authorList>
    </citation>
    <scope>NUCLEOTIDE SEQUENCE [LARGE SCALE GENOMIC DNA]</scope>
    <source>
        <strain evidence="3">CCUG 59778</strain>
    </source>
</reference>
<feature type="region of interest" description="Disordered" evidence="1">
    <location>
        <begin position="320"/>
        <end position="340"/>
    </location>
</feature>
<accession>A0ABW0EI23</accession>
<evidence type="ECO:0008006" key="4">
    <source>
        <dbReference type="Google" id="ProtNLM"/>
    </source>
</evidence>
<dbReference type="RefSeq" id="WP_378242782.1">
    <property type="nucleotide sequence ID" value="NZ_JBHSKF010000001.1"/>
</dbReference>
<evidence type="ECO:0000313" key="3">
    <source>
        <dbReference type="Proteomes" id="UP001596157"/>
    </source>
</evidence>
<dbReference type="InterPro" id="IPR038332">
    <property type="entry name" value="PPE_sf"/>
</dbReference>
<feature type="compositionally biased region" description="Gly residues" evidence="1">
    <location>
        <begin position="208"/>
        <end position="250"/>
    </location>
</feature>